<reference evidence="2" key="1">
    <citation type="submission" date="2021-01" db="EMBL/GenBank/DDBJ databases">
        <title>Whole genome shotgun sequence of Sinosporangium siamense NBRC 109515.</title>
        <authorList>
            <person name="Komaki H."/>
            <person name="Tamura T."/>
        </authorList>
    </citation>
    <scope>NUCLEOTIDE SEQUENCE</scope>
    <source>
        <strain evidence="2">NBRC 109515</strain>
    </source>
</reference>
<feature type="coiled-coil region" evidence="1">
    <location>
        <begin position="325"/>
        <end position="362"/>
    </location>
</feature>
<keyword evidence="1" id="KW-0175">Coiled coil</keyword>
<sequence length="504" mass="57977">MFMRRWDALNERQLAVLDRIGTSSESVTAKNSDLANTVYALRNRGLVKTPRRDGIWQAEITEAGQFYLENGYHPDHPDRAVEMVDSSLPRATRALSADHGTSPAVLVKDLMERLKREGGTLRLNNPDETTRASYRRLIHAAKRRGLVPAGFHLRHTGRDRGDMVILLTNDSQPETNWNRVRLGTRKETSDPRLMATLIEEDRSRLRVTPALIPRVKALLEGLALQAERRGYKLIMSMKRTPVTFYLQKQEQRWTLNVSEEMESVPQEPTAEERRRRASGWSRVTEYDSVPSGRLKLELQQSAFAERTQWVDSGRTQVESKVREVIKELEHRVNAADQARLKRERELQEMRAAEERKEAERHAMWETAMTAARECALEDRRRDTLGNAMQDWFAAAELLEFSEALEKAAASVDTADEAANLRQWIAWAQSMARQLDPTTAPGGLAALRFDAEPEADDLRPYLGDWSPHGPYQEYRYQRVDPPASVAGRRENWRYGRPARGQWWRR</sequence>
<name>A0A919VA00_9ACTN</name>
<gene>
    <name evidence="2" type="ORF">Ssi02_51080</name>
</gene>
<evidence type="ECO:0000256" key="1">
    <source>
        <dbReference type="SAM" id="Coils"/>
    </source>
</evidence>
<dbReference type="Proteomes" id="UP000606172">
    <property type="component" value="Unassembled WGS sequence"/>
</dbReference>
<evidence type="ECO:0000313" key="2">
    <source>
        <dbReference type="EMBL" id="GII94877.1"/>
    </source>
</evidence>
<evidence type="ECO:0000313" key="3">
    <source>
        <dbReference type="Proteomes" id="UP000606172"/>
    </source>
</evidence>
<keyword evidence="3" id="KW-1185">Reference proteome</keyword>
<dbReference type="AlphaFoldDB" id="A0A919VA00"/>
<accession>A0A919VA00</accession>
<organism evidence="2 3">
    <name type="scientific">Sinosporangium siamense</name>
    <dbReference type="NCBI Taxonomy" id="1367973"/>
    <lineage>
        <taxon>Bacteria</taxon>
        <taxon>Bacillati</taxon>
        <taxon>Actinomycetota</taxon>
        <taxon>Actinomycetes</taxon>
        <taxon>Streptosporangiales</taxon>
        <taxon>Streptosporangiaceae</taxon>
        <taxon>Sinosporangium</taxon>
    </lineage>
</organism>
<proteinExistence type="predicted"/>
<protein>
    <submittedName>
        <fullName evidence="2">Uncharacterized protein</fullName>
    </submittedName>
</protein>
<dbReference type="EMBL" id="BOOW01000031">
    <property type="protein sequence ID" value="GII94877.1"/>
    <property type="molecule type" value="Genomic_DNA"/>
</dbReference>
<comment type="caution">
    <text evidence="2">The sequence shown here is derived from an EMBL/GenBank/DDBJ whole genome shotgun (WGS) entry which is preliminary data.</text>
</comment>